<organism evidence="1 2">
    <name type="scientific">Marasmius tenuissimus</name>
    <dbReference type="NCBI Taxonomy" id="585030"/>
    <lineage>
        <taxon>Eukaryota</taxon>
        <taxon>Fungi</taxon>
        <taxon>Dikarya</taxon>
        <taxon>Basidiomycota</taxon>
        <taxon>Agaricomycotina</taxon>
        <taxon>Agaricomycetes</taxon>
        <taxon>Agaricomycetidae</taxon>
        <taxon>Agaricales</taxon>
        <taxon>Marasmiineae</taxon>
        <taxon>Marasmiaceae</taxon>
        <taxon>Marasmius</taxon>
    </lineage>
</organism>
<name>A0ABR2Z8C3_9AGAR</name>
<evidence type="ECO:0000313" key="2">
    <source>
        <dbReference type="Proteomes" id="UP001437256"/>
    </source>
</evidence>
<evidence type="ECO:0000313" key="1">
    <source>
        <dbReference type="EMBL" id="KAL0057106.1"/>
    </source>
</evidence>
<sequence>MLKEKHRELEKAILKVKNEDWELNMKQLSKVKRSIREMEKQLHQKELTLGVEGSQE</sequence>
<evidence type="ECO:0008006" key="3">
    <source>
        <dbReference type="Google" id="ProtNLM"/>
    </source>
</evidence>
<reference evidence="1 2" key="1">
    <citation type="submission" date="2024-05" db="EMBL/GenBank/DDBJ databases">
        <title>A draft genome resource for the thread blight pathogen Marasmius tenuissimus strain MS-2.</title>
        <authorList>
            <person name="Yulfo-Soto G.E."/>
            <person name="Baruah I.K."/>
            <person name="Amoako-Attah I."/>
            <person name="Bukari Y."/>
            <person name="Meinhardt L.W."/>
            <person name="Bailey B.A."/>
            <person name="Cohen S.P."/>
        </authorList>
    </citation>
    <scope>NUCLEOTIDE SEQUENCE [LARGE SCALE GENOMIC DNA]</scope>
    <source>
        <strain evidence="1 2">MS-2</strain>
    </source>
</reference>
<dbReference type="Proteomes" id="UP001437256">
    <property type="component" value="Unassembled WGS sequence"/>
</dbReference>
<keyword evidence="2" id="KW-1185">Reference proteome</keyword>
<comment type="caution">
    <text evidence="1">The sequence shown here is derived from an EMBL/GenBank/DDBJ whole genome shotgun (WGS) entry which is preliminary data.</text>
</comment>
<protein>
    <recommendedName>
        <fullName evidence="3">50S ribosomal protein L29</fullName>
    </recommendedName>
</protein>
<gene>
    <name evidence="1" type="ORF">AAF712_016266</name>
</gene>
<feature type="non-terminal residue" evidence="1">
    <location>
        <position position="56"/>
    </location>
</feature>
<accession>A0ABR2Z8C3</accession>
<dbReference type="EMBL" id="JBBXMP010000694">
    <property type="protein sequence ID" value="KAL0057106.1"/>
    <property type="molecule type" value="Genomic_DNA"/>
</dbReference>
<proteinExistence type="predicted"/>